<evidence type="ECO:0000313" key="1">
    <source>
        <dbReference type="EMBL" id="RDX77621.1"/>
    </source>
</evidence>
<protein>
    <submittedName>
        <fullName evidence="1">Uncharacterized protein</fullName>
    </submittedName>
</protein>
<name>A0A371FH86_MUCPR</name>
<dbReference type="Proteomes" id="UP000257109">
    <property type="component" value="Unassembled WGS sequence"/>
</dbReference>
<evidence type="ECO:0000313" key="2">
    <source>
        <dbReference type="Proteomes" id="UP000257109"/>
    </source>
</evidence>
<comment type="caution">
    <text evidence="1">The sequence shown here is derived from an EMBL/GenBank/DDBJ whole genome shotgun (WGS) entry which is preliminary data.</text>
</comment>
<dbReference type="EMBL" id="QJKJ01009127">
    <property type="protein sequence ID" value="RDX77621.1"/>
    <property type="molecule type" value="Genomic_DNA"/>
</dbReference>
<dbReference type="AlphaFoldDB" id="A0A371FH86"/>
<sequence length="155" mass="18220">MYIKSTQHNVWEIITHGDKVDAIQITYESTKDVQDRKVATLMRHYKMFIMKEDETIDDISLGYEFSKAHNNLKILNSLPKTRETSLKKKEKHLKSFKFETYDSSNDSSNEIIDDEISLIYDKEVQTDAKKERSLVTSKLIVQSSKRSSIQRKRRV</sequence>
<reference evidence="1" key="1">
    <citation type="submission" date="2018-05" db="EMBL/GenBank/DDBJ databases">
        <title>Draft genome of Mucuna pruriens seed.</title>
        <authorList>
            <person name="Nnadi N.E."/>
            <person name="Vos R."/>
            <person name="Hasami M.H."/>
            <person name="Devisetty U.K."/>
            <person name="Aguiy J.C."/>
        </authorList>
    </citation>
    <scope>NUCLEOTIDE SEQUENCE [LARGE SCALE GENOMIC DNA]</scope>
    <source>
        <strain evidence="1">JCA_2017</strain>
    </source>
</reference>
<accession>A0A371FH86</accession>
<feature type="non-terminal residue" evidence="1">
    <location>
        <position position="1"/>
    </location>
</feature>
<gene>
    <name evidence="1" type="ORF">CR513_42225</name>
</gene>
<proteinExistence type="predicted"/>
<organism evidence="1 2">
    <name type="scientific">Mucuna pruriens</name>
    <name type="common">Velvet bean</name>
    <name type="synonym">Dolichos pruriens</name>
    <dbReference type="NCBI Taxonomy" id="157652"/>
    <lineage>
        <taxon>Eukaryota</taxon>
        <taxon>Viridiplantae</taxon>
        <taxon>Streptophyta</taxon>
        <taxon>Embryophyta</taxon>
        <taxon>Tracheophyta</taxon>
        <taxon>Spermatophyta</taxon>
        <taxon>Magnoliopsida</taxon>
        <taxon>eudicotyledons</taxon>
        <taxon>Gunneridae</taxon>
        <taxon>Pentapetalae</taxon>
        <taxon>rosids</taxon>
        <taxon>fabids</taxon>
        <taxon>Fabales</taxon>
        <taxon>Fabaceae</taxon>
        <taxon>Papilionoideae</taxon>
        <taxon>50 kb inversion clade</taxon>
        <taxon>NPAAA clade</taxon>
        <taxon>indigoferoid/millettioid clade</taxon>
        <taxon>Phaseoleae</taxon>
        <taxon>Mucuna</taxon>
    </lineage>
</organism>
<keyword evidence="2" id="KW-1185">Reference proteome</keyword>